<dbReference type="GO" id="GO:0016757">
    <property type="term" value="F:glycosyltransferase activity"/>
    <property type="evidence" value="ECO:0007669"/>
    <property type="project" value="UniProtKB-KW"/>
</dbReference>
<evidence type="ECO:0000256" key="3">
    <source>
        <dbReference type="ARBA" id="ARBA00022679"/>
    </source>
</evidence>
<dbReference type="CDD" id="cd04186">
    <property type="entry name" value="GT_2_like_c"/>
    <property type="match status" value="1"/>
</dbReference>
<organism evidence="5 6">
    <name type="scientific">candidate division WWE3 bacterium CG22_combo_CG10-13_8_21_14_all_39_12</name>
    <dbReference type="NCBI Taxonomy" id="1975094"/>
    <lineage>
        <taxon>Bacteria</taxon>
        <taxon>Katanobacteria</taxon>
    </lineage>
</organism>
<dbReference type="Gene3D" id="3.90.550.10">
    <property type="entry name" value="Spore Coat Polysaccharide Biosynthesis Protein SpsA, Chain A"/>
    <property type="match status" value="1"/>
</dbReference>
<dbReference type="AlphaFoldDB" id="A0A2H0BEQ4"/>
<evidence type="ECO:0000256" key="2">
    <source>
        <dbReference type="ARBA" id="ARBA00022676"/>
    </source>
</evidence>
<dbReference type="Pfam" id="PF00535">
    <property type="entry name" value="Glycos_transf_2"/>
    <property type="match status" value="1"/>
</dbReference>
<reference evidence="5 6" key="1">
    <citation type="submission" date="2017-09" db="EMBL/GenBank/DDBJ databases">
        <title>Depth-based differentiation of microbial function through sediment-hosted aquifers and enrichment of novel symbionts in the deep terrestrial subsurface.</title>
        <authorList>
            <person name="Probst A.J."/>
            <person name="Ladd B."/>
            <person name="Jarett J.K."/>
            <person name="Geller-Mcgrath D.E."/>
            <person name="Sieber C.M."/>
            <person name="Emerson J.B."/>
            <person name="Anantharaman K."/>
            <person name="Thomas B.C."/>
            <person name="Malmstrom R."/>
            <person name="Stieglmeier M."/>
            <person name="Klingl A."/>
            <person name="Woyke T."/>
            <person name="Ryan C.M."/>
            <person name="Banfield J.F."/>
        </authorList>
    </citation>
    <scope>NUCLEOTIDE SEQUENCE [LARGE SCALE GENOMIC DNA]</scope>
    <source>
        <strain evidence="5">CG22_combo_CG10-13_8_21_14_all_39_12</strain>
    </source>
</reference>
<dbReference type="SUPFAM" id="SSF53448">
    <property type="entry name" value="Nucleotide-diphospho-sugar transferases"/>
    <property type="match status" value="1"/>
</dbReference>
<evidence type="ECO:0000259" key="4">
    <source>
        <dbReference type="Pfam" id="PF00535"/>
    </source>
</evidence>
<evidence type="ECO:0000313" key="6">
    <source>
        <dbReference type="Proteomes" id="UP000228495"/>
    </source>
</evidence>
<dbReference type="EMBL" id="PCSU01000078">
    <property type="protein sequence ID" value="PIP56146.1"/>
    <property type="molecule type" value="Genomic_DNA"/>
</dbReference>
<keyword evidence="3" id="KW-0808">Transferase</keyword>
<feature type="domain" description="Glycosyltransferase 2-like" evidence="4">
    <location>
        <begin position="10"/>
        <end position="180"/>
    </location>
</feature>
<protein>
    <recommendedName>
        <fullName evidence="4">Glycosyltransferase 2-like domain-containing protein</fullName>
    </recommendedName>
</protein>
<comment type="caution">
    <text evidence="5">The sequence shown here is derived from an EMBL/GenBank/DDBJ whole genome shotgun (WGS) entry which is preliminary data.</text>
</comment>
<keyword evidence="2" id="KW-0328">Glycosyltransferase</keyword>
<comment type="similarity">
    <text evidence="1">Belongs to the glycosyltransferase 2 family.</text>
</comment>
<dbReference type="PANTHER" id="PTHR43179:SF12">
    <property type="entry name" value="GALACTOFURANOSYLTRANSFERASE GLFT2"/>
    <property type="match status" value="1"/>
</dbReference>
<evidence type="ECO:0000256" key="1">
    <source>
        <dbReference type="ARBA" id="ARBA00006739"/>
    </source>
</evidence>
<dbReference type="PANTHER" id="PTHR43179">
    <property type="entry name" value="RHAMNOSYLTRANSFERASE WBBL"/>
    <property type="match status" value="1"/>
</dbReference>
<accession>A0A2H0BEQ4</accession>
<dbReference type="InterPro" id="IPR029044">
    <property type="entry name" value="Nucleotide-diphossugar_trans"/>
</dbReference>
<sequence length="306" mass="34882">MDPLKNSSVSIVILNWNCVEDTLKCLDSLKLSTYENVSIQVIDNGSKEDEGSVIKSRYPEVILTRVKTNQGFVGGSNIGIEKAILEGATYILLLNSDTVVDKDAIGEMVAVAESDQEIAAVGSKVFFMENPKILMHFGLFVDLSTSHIVSDGYDTTGENFREIKEYDFVGGCCILLRTSVVKEIGLLDKRFFAYFEETDWCFRAKEKGYKIVGTPLASIWHKVPYPPIDKRGAFQQYLVTRNRLLFTKKHYGGSFVWYVIRTLKSYFILPVLKSIKQRSFNGLKSYLFAYWDYFRGNWGFSRKKSF</sequence>
<name>A0A2H0BEQ4_UNCKA</name>
<evidence type="ECO:0000313" key="5">
    <source>
        <dbReference type="EMBL" id="PIP56146.1"/>
    </source>
</evidence>
<dbReference type="Proteomes" id="UP000228495">
    <property type="component" value="Unassembled WGS sequence"/>
</dbReference>
<dbReference type="InterPro" id="IPR001173">
    <property type="entry name" value="Glyco_trans_2-like"/>
</dbReference>
<gene>
    <name evidence="5" type="ORF">COX05_04550</name>
</gene>
<proteinExistence type="inferred from homology"/>